<protein>
    <recommendedName>
        <fullName evidence="2">Beta-galactosidase</fullName>
    </recommendedName>
</protein>
<evidence type="ECO:0000313" key="1">
    <source>
        <dbReference type="EMBL" id="MPN36667.1"/>
    </source>
</evidence>
<gene>
    <name evidence="1" type="ORF">SDC9_184177</name>
</gene>
<organism evidence="1">
    <name type="scientific">bioreactor metagenome</name>
    <dbReference type="NCBI Taxonomy" id="1076179"/>
    <lineage>
        <taxon>unclassified sequences</taxon>
        <taxon>metagenomes</taxon>
        <taxon>ecological metagenomes</taxon>
    </lineage>
</organism>
<dbReference type="EMBL" id="VSSQ01090926">
    <property type="protein sequence ID" value="MPN36667.1"/>
    <property type="molecule type" value="Genomic_DNA"/>
</dbReference>
<proteinExistence type="predicted"/>
<sequence>MFKNKAELTKAYASLMEKQIIPLVRKGLSATIYTQVSDVESEVNGIMTYDRDIMKIDYETIRKLNKRIFSIILR</sequence>
<name>A0A645HCA8_9ZZZZ</name>
<dbReference type="AlphaFoldDB" id="A0A645HCA8"/>
<reference evidence="1" key="1">
    <citation type="submission" date="2019-08" db="EMBL/GenBank/DDBJ databases">
        <authorList>
            <person name="Kucharzyk K."/>
            <person name="Murdoch R.W."/>
            <person name="Higgins S."/>
            <person name="Loffler F."/>
        </authorList>
    </citation>
    <scope>NUCLEOTIDE SEQUENCE</scope>
</reference>
<accession>A0A645HCA8</accession>
<evidence type="ECO:0008006" key="2">
    <source>
        <dbReference type="Google" id="ProtNLM"/>
    </source>
</evidence>
<comment type="caution">
    <text evidence="1">The sequence shown here is derived from an EMBL/GenBank/DDBJ whole genome shotgun (WGS) entry which is preliminary data.</text>
</comment>